<accession>A0A2A6CKB4</accession>
<keyword evidence="2" id="KW-1185">Reference proteome</keyword>
<accession>A0A8R1V4C6</accession>
<reference evidence="2" key="1">
    <citation type="journal article" date="2008" name="Nat. Genet.">
        <title>The Pristionchus pacificus genome provides a unique perspective on nematode lifestyle and parasitism.</title>
        <authorList>
            <person name="Dieterich C."/>
            <person name="Clifton S.W."/>
            <person name="Schuster L.N."/>
            <person name="Chinwalla A."/>
            <person name="Delehaunty K."/>
            <person name="Dinkelacker I."/>
            <person name="Fulton L."/>
            <person name="Fulton R."/>
            <person name="Godfrey J."/>
            <person name="Minx P."/>
            <person name="Mitreva M."/>
            <person name="Roeseler W."/>
            <person name="Tian H."/>
            <person name="Witte H."/>
            <person name="Yang S.P."/>
            <person name="Wilson R.K."/>
            <person name="Sommer R.J."/>
        </authorList>
    </citation>
    <scope>NUCLEOTIDE SEQUENCE [LARGE SCALE GENOMIC DNA]</scope>
    <source>
        <strain evidence="2">PS312</strain>
    </source>
</reference>
<gene>
    <name evidence="1" type="primary">WBGene00284116</name>
</gene>
<dbReference type="GO" id="GO:0005854">
    <property type="term" value="C:nascent polypeptide-associated complex"/>
    <property type="evidence" value="ECO:0007669"/>
    <property type="project" value="InterPro"/>
</dbReference>
<dbReference type="OrthoDB" id="3169036at2759"/>
<dbReference type="Proteomes" id="UP000005239">
    <property type="component" value="Unassembled WGS sequence"/>
</dbReference>
<name>A0A2A6CKB4_PRIPA</name>
<dbReference type="EnsemblMetazoa" id="PPA45747.1">
    <property type="protein sequence ID" value="PPA45747.1"/>
    <property type="gene ID" value="WBGene00284116"/>
</dbReference>
<dbReference type="InterPro" id="IPR016641">
    <property type="entry name" value="EGD2/NACA0like"/>
</dbReference>
<dbReference type="AlphaFoldDB" id="A0A2A6CKB4"/>
<protein>
    <submittedName>
        <fullName evidence="1">Uncharacterized protein</fullName>
    </submittedName>
</protein>
<sequence length="95" mass="10800">MHRILIVFLLFVLIHMVHARFIYGFSRVLKNEVESRPDVCKSQGSETYIAKIEDLSAHAHMNAIDKIKGEDDTTEDDSGIQEKDIDLVTTQANVK</sequence>
<proteinExistence type="predicted"/>
<organism evidence="1 2">
    <name type="scientific">Pristionchus pacificus</name>
    <name type="common">Parasitic nematode worm</name>
    <dbReference type="NCBI Taxonomy" id="54126"/>
    <lineage>
        <taxon>Eukaryota</taxon>
        <taxon>Metazoa</taxon>
        <taxon>Ecdysozoa</taxon>
        <taxon>Nematoda</taxon>
        <taxon>Chromadorea</taxon>
        <taxon>Rhabditida</taxon>
        <taxon>Rhabditina</taxon>
        <taxon>Diplogasteromorpha</taxon>
        <taxon>Diplogasteroidea</taxon>
        <taxon>Neodiplogasteridae</taxon>
        <taxon>Pristionchus</taxon>
    </lineage>
</organism>
<evidence type="ECO:0000313" key="1">
    <source>
        <dbReference type="EnsemblMetazoa" id="PPA45747.1"/>
    </source>
</evidence>
<reference evidence="1" key="2">
    <citation type="submission" date="2022-06" db="UniProtKB">
        <authorList>
            <consortium name="EnsemblMetazoa"/>
        </authorList>
    </citation>
    <scope>IDENTIFICATION</scope>
    <source>
        <strain evidence="1">PS312</strain>
    </source>
</reference>
<evidence type="ECO:0000313" key="2">
    <source>
        <dbReference type="Proteomes" id="UP000005239"/>
    </source>
</evidence>
<dbReference type="PANTHER" id="PTHR21713">
    <property type="entry name" value="NASCENT POLYPEPTIDE ASSOCIATED COMPLEX ALPHA SUBUNIT-RELATED"/>
    <property type="match status" value="1"/>
</dbReference>